<feature type="region of interest" description="Disordered" evidence="1">
    <location>
        <begin position="507"/>
        <end position="540"/>
    </location>
</feature>
<dbReference type="PANTHER" id="PTHR38134">
    <property type="entry name" value="SLR1395 PROTEIN"/>
    <property type="match status" value="1"/>
</dbReference>
<evidence type="ECO:0000313" key="3">
    <source>
        <dbReference type="Proteomes" id="UP000283269"/>
    </source>
</evidence>
<accession>A0A409XF09</accession>
<sequence>MDIATPTSPLCLAYYCSGHGYGHATRVSAFTRYLLSGSLKDSPIVYIVSSAPAHVFSDSIACGARYRYAEIDPVIVQPLAYRVDRRQSVEVLKKFLSKKDELLDREREWLAQINAHGVLSDAAFLGCLAARAAGLPSVLITNFSFDSVYSYLSTPLLDISPASQCSVPSILDMLPDVPIPHAELAPLVEQIHAGYRCADLLVRLPGYIPIPSFFVNPKLPSSEWIDAASRRMRPEVLDHLNLSSSSSASALLPCLPPILPHPHTDYTMAKRTFIDAPLLVRPPSSDLSVYTPAGRSKLLSSIGVPVDLHDPSTTKILIVSFGGQVFRPPPSRASSRAHSRNASHENIASLMSTPSKSRSPSRSSDINSMANPGELNTESKRNRMFQENISSPSRTQFDLHIPASPRSPTPSRCDSNNVLGRRGRNSDGEQHISRLATPGHIWIPGAPPASKPPPTTPVIQPASDTVGIIPSLNTIPPTPAQEQFEADPHSASFAKLQIREHDEHEHAPYDDTAFNPDDTNGSSSNSDSSSSISMDIDSDTDVDAMDQGQYQQHQLLPDASWIAIVCGVSKEQWITSQAQAGEAGGEEGLPEGFYVAPRDVYMPDLTAVGDVLLGKLGYGTVSECVDACTPFVYVSRPLFIEEHGLRLLLDKEGVGVELSRQSYEAGDWACAVGEALEKGREAKKAKRRVMGCDSGGVDKHRRDQEGRRLAGQVVDWVRGWWSQEEEEEGGDDYLGVRGGCRLDEMKDS</sequence>
<dbReference type="Proteomes" id="UP000283269">
    <property type="component" value="Unassembled WGS sequence"/>
</dbReference>
<gene>
    <name evidence="2" type="ORF">CVT25_003162</name>
</gene>
<feature type="compositionally biased region" description="Low complexity" evidence="1">
    <location>
        <begin position="517"/>
        <end position="535"/>
    </location>
</feature>
<keyword evidence="3" id="KW-1185">Reference proteome</keyword>
<evidence type="ECO:0000256" key="1">
    <source>
        <dbReference type="SAM" id="MobiDB-lite"/>
    </source>
</evidence>
<feature type="compositionally biased region" description="Low complexity" evidence="1">
    <location>
        <begin position="349"/>
        <end position="368"/>
    </location>
</feature>
<dbReference type="PANTHER" id="PTHR38134:SF2">
    <property type="entry name" value="GALACTOKINASE"/>
    <property type="match status" value="1"/>
</dbReference>
<feature type="region of interest" description="Disordered" evidence="1">
    <location>
        <begin position="724"/>
        <end position="748"/>
    </location>
</feature>
<reference evidence="2 3" key="1">
    <citation type="journal article" date="2018" name="Evol. Lett.">
        <title>Horizontal gene cluster transfer increased hallucinogenic mushroom diversity.</title>
        <authorList>
            <person name="Reynolds H.T."/>
            <person name="Vijayakumar V."/>
            <person name="Gluck-Thaler E."/>
            <person name="Korotkin H.B."/>
            <person name="Matheny P.B."/>
            <person name="Slot J.C."/>
        </authorList>
    </citation>
    <scope>NUCLEOTIDE SEQUENCE [LARGE SCALE GENOMIC DNA]</scope>
    <source>
        <strain evidence="2 3">2631</strain>
    </source>
</reference>
<comment type="caution">
    <text evidence="2">The sequence shown here is derived from an EMBL/GenBank/DDBJ whole genome shotgun (WGS) entry which is preliminary data.</text>
</comment>
<feature type="region of interest" description="Disordered" evidence="1">
    <location>
        <begin position="327"/>
        <end position="430"/>
    </location>
</feature>
<protein>
    <recommendedName>
        <fullName evidence="4">L-arabinokinase</fullName>
    </recommendedName>
</protein>
<dbReference type="InParanoid" id="A0A409XF09"/>
<dbReference type="Gene3D" id="3.40.50.2000">
    <property type="entry name" value="Glycogen Phosphorylase B"/>
    <property type="match status" value="1"/>
</dbReference>
<name>A0A409XF09_PSICY</name>
<proteinExistence type="predicted"/>
<dbReference type="OrthoDB" id="1684102at2759"/>
<feature type="compositionally biased region" description="Polar residues" evidence="1">
    <location>
        <begin position="409"/>
        <end position="418"/>
    </location>
</feature>
<evidence type="ECO:0008006" key="4">
    <source>
        <dbReference type="Google" id="ProtNLM"/>
    </source>
</evidence>
<dbReference type="AlphaFoldDB" id="A0A409XF09"/>
<organism evidence="2 3">
    <name type="scientific">Psilocybe cyanescens</name>
    <dbReference type="NCBI Taxonomy" id="93625"/>
    <lineage>
        <taxon>Eukaryota</taxon>
        <taxon>Fungi</taxon>
        <taxon>Dikarya</taxon>
        <taxon>Basidiomycota</taxon>
        <taxon>Agaricomycotina</taxon>
        <taxon>Agaricomycetes</taxon>
        <taxon>Agaricomycetidae</taxon>
        <taxon>Agaricales</taxon>
        <taxon>Agaricineae</taxon>
        <taxon>Strophariaceae</taxon>
        <taxon>Psilocybe</taxon>
    </lineage>
</organism>
<dbReference type="STRING" id="93625.A0A409XF09"/>
<dbReference type="EMBL" id="NHYD01001903">
    <property type="protein sequence ID" value="PPQ89325.1"/>
    <property type="molecule type" value="Genomic_DNA"/>
</dbReference>
<feature type="compositionally biased region" description="Polar residues" evidence="1">
    <location>
        <begin position="385"/>
        <end position="396"/>
    </location>
</feature>
<dbReference type="InterPro" id="IPR053205">
    <property type="entry name" value="GHMP_kinase_L-arabinokinase"/>
</dbReference>
<evidence type="ECO:0000313" key="2">
    <source>
        <dbReference type="EMBL" id="PPQ89325.1"/>
    </source>
</evidence>